<dbReference type="AlphaFoldDB" id="A0A2A3EJX3"/>
<dbReference type="EMBL" id="KZ288223">
    <property type="protein sequence ID" value="PBC31998.1"/>
    <property type="molecule type" value="Genomic_DNA"/>
</dbReference>
<evidence type="ECO:0000313" key="2">
    <source>
        <dbReference type="Proteomes" id="UP000242457"/>
    </source>
</evidence>
<dbReference type="OrthoDB" id="10649816at2759"/>
<dbReference type="Proteomes" id="UP000242457">
    <property type="component" value="Unassembled WGS sequence"/>
</dbReference>
<protein>
    <submittedName>
        <fullName evidence="1">Uncharacterized protein</fullName>
    </submittedName>
</protein>
<sequence length="245" mass="27698">MRVMDVPDSWHVALKTGQFAAYSQVAPTYLGLRQSQPLLIINFMRHNRATRAPACLHDEAYSNILIPRRCLKSGPFIVSKDSSYFVYYAHIFLVRWPLLRRWPCYGDLEHWGTSSSPPLFVGCRAVEGGQTLQEVCVLKSLGYDWNLKVGSKLTPSNVQFRIGGKIKETTPLCLPVRGVQTIRVQRDEINNLLNILITIFDENREVVQRRGRGGVVGTGCGDDGVEKIVEFGPDIRINLDSYQLF</sequence>
<name>A0A2A3EJX3_APICC</name>
<gene>
    <name evidence="1" type="ORF">APICC_05585</name>
</gene>
<reference evidence="1 2" key="1">
    <citation type="submission" date="2014-07" db="EMBL/GenBank/DDBJ databases">
        <title>Genomic and transcriptomic analysis on Apis cerana provide comprehensive insights into honey bee biology.</title>
        <authorList>
            <person name="Diao Q."/>
            <person name="Sun L."/>
            <person name="Zheng H."/>
            <person name="Zheng H."/>
            <person name="Xu S."/>
            <person name="Wang S."/>
            <person name="Zeng Z."/>
            <person name="Hu F."/>
            <person name="Su S."/>
            <person name="Wu J."/>
        </authorList>
    </citation>
    <scope>NUCLEOTIDE SEQUENCE [LARGE SCALE GENOMIC DNA]</scope>
    <source>
        <tissue evidence="1">Pupae without intestine</tissue>
    </source>
</reference>
<keyword evidence="2" id="KW-1185">Reference proteome</keyword>
<proteinExistence type="predicted"/>
<evidence type="ECO:0000313" key="1">
    <source>
        <dbReference type="EMBL" id="PBC31998.1"/>
    </source>
</evidence>
<organism evidence="1 2">
    <name type="scientific">Apis cerana cerana</name>
    <name type="common">Oriental honeybee</name>
    <dbReference type="NCBI Taxonomy" id="94128"/>
    <lineage>
        <taxon>Eukaryota</taxon>
        <taxon>Metazoa</taxon>
        <taxon>Ecdysozoa</taxon>
        <taxon>Arthropoda</taxon>
        <taxon>Hexapoda</taxon>
        <taxon>Insecta</taxon>
        <taxon>Pterygota</taxon>
        <taxon>Neoptera</taxon>
        <taxon>Endopterygota</taxon>
        <taxon>Hymenoptera</taxon>
        <taxon>Apocrita</taxon>
        <taxon>Aculeata</taxon>
        <taxon>Apoidea</taxon>
        <taxon>Anthophila</taxon>
        <taxon>Apidae</taxon>
        <taxon>Apis</taxon>
    </lineage>
</organism>
<accession>A0A2A3EJX3</accession>